<dbReference type="InterPro" id="IPR052337">
    <property type="entry name" value="SAT4-like"/>
</dbReference>
<feature type="transmembrane region" description="Helical" evidence="6">
    <location>
        <begin position="20"/>
        <end position="41"/>
    </location>
</feature>
<keyword evidence="2 6" id="KW-0812">Transmembrane</keyword>
<dbReference type="InterPro" id="IPR049326">
    <property type="entry name" value="Rhodopsin_dom_fungi"/>
</dbReference>
<evidence type="ECO:0000313" key="8">
    <source>
        <dbReference type="EMBL" id="TKX26499.1"/>
    </source>
</evidence>
<comment type="caution">
    <text evidence="8">The sequence shown here is derived from an EMBL/GenBank/DDBJ whole genome shotgun (WGS) entry which is preliminary data.</text>
</comment>
<gene>
    <name evidence="8" type="ORF">C1H76_1463</name>
</gene>
<evidence type="ECO:0000256" key="4">
    <source>
        <dbReference type="ARBA" id="ARBA00023136"/>
    </source>
</evidence>
<sequence length="272" mass="29909">MPWVYDGGQNVDEVSRYPSIITACAITTLAMVTAVISRLVVHRRRRRTVGTDGWITIVTAVFCLTYSGLAIVQSRRGLGLPIALRPRSTFYGFRVLSYAGKPFYMLALAGYKLAVCLTCLTMVQRAEAKRYRLVVKAIATFVVLSHIVFTLLNFFNCWPVEKNFTPSISGYCLPFPPVQYTMAVTSILCDFIVFLLPLPVLLCRVAGSGSITNNQHLVSAATFACGVLTTVVSTARAVYLREVQNGNGDNTMVVLMGVVEINVGVWFPTDSQ</sequence>
<comment type="similarity">
    <text evidence="5">Belongs to the SAT4 family.</text>
</comment>
<keyword evidence="4 6" id="KW-0472">Membrane</keyword>
<evidence type="ECO:0000256" key="5">
    <source>
        <dbReference type="ARBA" id="ARBA00038359"/>
    </source>
</evidence>
<feature type="transmembrane region" description="Helical" evidence="6">
    <location>
        <begin position="53"/>
        <end position="72"/>
    </location>
</feature>
<keyword evidence="3 6" id="KW-1133">Transmembrane helix</keyword>
<dbReference type="PANTHER" id="PTHR33048">
    <property type="entry name" value="PTH11-LIKE INTEGRAL MEMBRANE PROTEIN (AFU_ORTHOLOGUE AFUA_5G11245)"/>
    <property type="match status" value="1"/>
</dbReference>
<evidence type="ECO:0000256" key="6">
    <source>
        <dbReference type="SAM" id="Phobius"/>
    </source>
</evidence>
<evidence type="ECO:0000259" key="7">
    <source>
        <dbReference type="Pfam" id="PF20684"/>
    </source>
</evidence>
<protein>
    <recommendedName>
        <fullName evidence="7">Rhodopsin domain-containing protein</fullName>
    </recommendedName>
</protein>
<feature type="domain" description="Rhodopsin" evidence="7">
    <location>
        <begin position="38"/>
        <end position="265"/>
    </location>
</feature>
<dbReference type="AlphaFoldDB" id="A0A4U7B698"/>
<proteinExistence type="inferred from homology"/>
<evidence type="ECO:0000313" key="9">
    <source>
        <dbReference type="Proteomes" id="UP000308133"/>
    </source>
</evidence>
<name>A0A4U7B698_9PEZI</name>
<evidence type="ECO:0000256" key="1">
    <source>
        <dbReference type="ARBA" id="ARBA00004141"/>
    </source>
</evidence>
<dbReference type="PANTHER" id="PTHR33048:SF64">
    <property type="entry name" value="INTEGRAL MEMBRANE PROTEIN"/>
    <property type="match status" value="1"/>
</dbReference>
<dbReference type="Pfam" id="PF20684">
    <property type="entry name" value="Fung_rhodopsin"/>
    <property type="match status" value="1"/>
</dbReference>
<feature type="transmembrane region" description="Helical" evidence="6">
    <location>
        <begin position="103"/>
        <end position="121"/>
    </location>
</feature>
<feature type="transmembrane region" description="Helical" evidence="6">
    <location>
        <begin position="183"/>
        <end position="205"/>
    </location>
</feature>
<evidence type="ECO:0000256" key="2">
    <source>
        <dbReference type="ARBA" id="ARBA00022692"/>
    </source>
</evidence>
<organism evidence="8 9">
    <name type="scientific">Elsinoe australis</name>
    <dbReference type="NCBI Taxonomy" id="40998"/>
    <lineage>
        <taxon>Eukaryota</taxon>
        <taxon>Fungi</taxon>
        <taxon>Dikarya</taxon>
        <taxon>Ascomycota</taxon>
        <taxon>Pezizomycotina</taxon>
        <taxon>Dothideomycetes</taxon>
        <taxon>Dothideomycetidae</taxon>
        <taxon>Myriangiales</taxon>
        <taxon>Elsinoaceae</taxon>
        <taxon>Elsinoe</taxon>
    </lineage>
</organism>
<accession>A0A4U7B698</accession>
<comment type="subcellular location">
    <subcellularLocation>
        <location evidence="1">Membrane</location>
        <topology evidence="1">Multi-pass membrane protein</topology>
    </subcellularLocation>
</comment>
<dbReference type="EMBL" id="PTQR01000013">
    <property type="protein sequence ID" value="TKX26499.1"/>
    <property type="molecule type" value="Genomic_DNA"/>
</dbReference>
<dbReference type="Proteomes" id="UP000308133">
    <property type="component" value="Unassembled WGS sequence"/>
</dbReference>
<evidence type="ECO:0000256" key="3">
    <source>
        <dbReference type="ARBA" id="ARBA00022989"/>
    </source>
</evidence>
<reference evidence="8 9" key="1">
    <citation type="submission" date="2018-02" db="EMBL/GenBank/DDBJ databases">
        <title>Draft genome sequences of Elsinoe sp., causing black scab on jojoba.</title>
        <authorList>
            <person name="Stodart B."/>
            <person name="Jeffress S."/>
            <person name="Ash G."/>
            <person name="Arun Chinnappa K."/>
        </authorList>
    </citation>
    <scope>NUCLEOTIDE SEQUENCE [LARGE SCALE GENOMIC DNA]</scope>
    <source>
        <strain evidence="8 9">Hillstone_2</strain>
    </source>
</reference>
<feature type="transmembrane region" description="Helical" evidence="6">
    <location>
        <begin position="217"/>
        <end position="239"/>
    </location>
</feature>
<dbReference type="GO" id="GO:0016020">
    <property type="term" value="C:membrane"/>
    <property type="evidence" value="ECO:0007669"/>
    <property type="project" value="UniProtKB-SubCell"/>
</dbReference>
<feature type="transmembrane region" description="Helical" evidence="6">
    <location>
        <begin position="133"/>
        <end position="155"/>
    </location>
</feature>